<accession>A0AA41YHV5</accession>
<dbReference type="GO" id="GO:0016813">
    <property type="term" value="F:hydrolase activity, acting on carbon-nitrogen (but not peptide) bonds, in linear amidines"/>
    <property type="evidence" value="ECO:0007669"/>
    <property type="project" value="InterPro"/>
</dbReference>
<comment type="cofactor">
    <cofactor evidence="3">
        <name>Zn(2+)</name>
        <dbReference type="ChEBI" id="CHEBI:29105"/>
    </cofactor>
    <text evidence="3">Binds 2 Zn(2+) ions per subunit.</text>
</comment>
<dbReference type="Gene3D" id="3.40.630.10">
    <property type="entry name" value="Zn peptidases"/>
    <property type="match status" value="1"/>
</dbReference>
<name>A0AA41YHV5_9PROT</name>
<feature type="binding site" evidence="3">
    <location>
        <position position="86"/>
    </location>
    <ligand>
        <name>Zn(2+)</name>
        <dbReference type="ChEBI" id="CHEBI:29105"/>
        <label>1</label>
    </ligand>
</feature>
<reference evidence="5" key="2">
    <citation type="submission" date="2022-10" db="EMBL/GenBank/DDBJ databases">
        <authorList>
            <person name="Trinh H.N."/>
        </authorList>
    </citation>
    <scope>NUCLEOTIDE SEQUENCE</scope>
    <source>
        <strain evidence="5">RN2-1</strain>
    </source>
</reference>
<evidence type="ECO:0000259" key="4">
    <source>
        <dbReference type="Pfam" id="PF07687"/>
    </source>
</evidence>
<proteinExistence type="inferred from homology"/>
<dbReference type="GO" id="GO:0046872">
    <property type="term" value="F:metal ion binding"/>
    <property type="evidence" value="ECO:0007669"/>
    <property type="project" value="UniProtKB-KW"/>
</dbReference>
<evidence type="ECO:0000256" key="1">
    <source>
        <dbReference type="ARBA" id="ARBA00006153"/>
    </source>
</evidence>
<dbReference type="Pfam" id="PF07687">
    <property type="entry name" value="M20_dimer"/>
    <property type="match status" value="1"/>
</dbReference>
<feature type="binding site" evidence="3">
    <location>
        <position position="132"/>
    </location>
    <ligand>
        <name>Zn(2+)</name>
        <dbReference type="ChEBI" id="CHEBI:29105"/>
        <label>2</label>
    </ligand>
</feature>
<protein>
    <submittedName>
        <fullName evidence="5">Zn-dependent hydrolase</fullName>
    </submittedName>
</protein>
<evidence type="ECO:0000313" key="6">
    <source>
        <dbReference type="Proteomes" id="UP001165679"/>
    </source>
</evidence>
<dbReference type="NCBIfam" id="NF006769">
    <property type="entry name" value="PRK09290.1-3"/>
    <property type="match status" value="1"/>
</dbReference>
<keyword evidence="2 5" id="KW-0378">Hydrolase</keyword>
<dbReference type="PIRSF" id="PIRSF001235">
    <property type="entry name" value="Amidase_carbamoylase"/>
    <property type="match status" value="1"/>
</dbReference>
<reference evidence="5" key="1">
    <citation type="submission" date="2022-09" db="EMBL/GenBank/DDBJ databases">
        <title>Rhodovastum sp. nov. RN2-1 isolated from soil in Seongnam, South Korea.</title>
        <authorList>
            <person name="Le N.T."/>
        </authorList>
    </citation>
    <scope>NUCLEOTIDE SEQUENCE</scope>
    <source>
        <strain evidence="5">RN2-1</strain>
    </source>
</reference>
<dbReference type="InterPro" id="IPR011650">
    <property type="entry name" value="Peptidase_M20_dimer"/>
</dbReference>
<feature type="binding site" evidence="3">
    <location>
        <position position="193"/>
    </location>
    <ligand>
        <name>Zn(2+)</name>
        <dbReference type="ChEBI" id="CHEBI:29105"/>
        <label>1</label>
    </ligand>
</feature>
<gene>
    <name evidence="5" type="ORF">OL599_00825</name>
</gene>
<dbReference type="InterPro" id="IPR036264">
    <property type="entry name" value="Bact_exopeptidase_dim_dom"/>
</dbReference>
<dbReference type="CDD" id="cd03884">
    <property type="entry name" value="M20_bAS"/>
    <property type="match status" value="1"/>
</dbReference>
<feature type="binding site" evidence="3">
    <location>
        <position position="97"/>
    </location>
    <ligand>
        <name>Zn(2+)</name>
        <dbReference type="ChEBI" id="CHEBI:29105"/>
        <label>2</label>
    </ligand>
</feature>
<dbReference type="RefSeq" id="WP_264711688.1">
    <property type="nucleotide sequence ID" value="NZ_JAPDNT010000001.1"/>
</dbReference>
<evidence type="ECO:0000256" key="3">
    <source>
        <dbReference type="PIRSR" id="PIRSR001235-1"/>
    </source>
</evidence>
<dbReference type="Gene3D" id="3.30.70.360">
    <property type="match status" value="1"/>
</dbReference>
<comment type="similarity">
    <text evidence="1">Belongs to the peptidase M20 family.</text>
</comment>
<evidence type="ECO:0000256" key="2">
    <source>
        <dbReference type="ARBA" id="ARBA00022801"/>
    </source>
</evidence>
<keyword evidence="3" id="KW-0862">Zinc</keyword>
<keyword evidence="3" id="KW-0479">Metal-binding</keyword>
<dbReference type="Pfam" id="PF01546">
    <property type="entry name" value="Peptidase_M20"/>
    <property type="match status" value="1"/>
</dbReference>
<keyword evidence="6" id="KW-1185">Reference proteome</keyword>
<dbReference type="InterPro" id="IPR002933">
    <property type="entry name" value="Peptidase_M20"/>
</dbReference>
<dbReference type="AlphaFoldDB" id="A0AA41YHV5"/>
<feature type="binding site" evidence="3">
    <location>
        <position position="97"/>
    </location>
    <ligand>
        <name>Zn(2+)</name>
        <dbReference type="ChEBI" id="CHEBI:29105"/>
        <label>1</label>
    </ligand>
</feature>
<organism evidence="5 6">
    <name type="scientific">Limobrevibacterium gyesilva</name>
    <dbReference type="NCBI Taxonomy" id="2991712"/>
    <lineage>
        <taxon>Bacteria</taxon>
        <taxon>Pseudomonadati</taxon>
        <taxon>Pseudomonadota</taxon>
        <taxon>Alphaproteobacteria</taxon>
        <taxon>Acetobacterales</taxon>
        <taxon>Acetobacteraceae</taxon>
        <taxon>Limobrevibacterium</taxon>
    </lineage>
</organism>
<dbReference type="NCBIfam" id="TIGR01879">
    <property type="entry name" value="hydantase"/>
    <property type="match status" value="1"/>
</dbReference>
<dbReference type="EMBL" id="JAPDNT010000001">
    <property type="protein sequence ID" value="MCW3473109.1"/>
    <property type="molecule type" value="Genomic_DNA"/>
</dbReference>
<dbReference type="PANTHER" id="PTHR32494">
    <property type="entry name" value="ALLANTOATE DEIMINASE-RELATED"/>
    <property type="match status" value="1"/>
</dbReference>
<dbReference type="PANTHER" id="PTHR32494:SF5">
    <property type="entry name" value="ALLANTOATE AMIDOHYDROLASE"/>
    <property type="match status" value="1"/>
</dbReference>
<sequence>MSAQTNQRIDGKRLWDSLMDMARFGATPKGGVRRLTLTDIDRQGRDHFRARCTAAGLTVRVDEIGNMFARRPGRDPDRLPVLFGSHLDSQPSGGKFDGALGVIAGLEVMRSLNDLGIVTEAPLELVNWTDEEGSRFGHSLMGSGVWAGVYALDKVQGLTDLDGATVQAALEGIGYAGPEKARPFPADAYFELHIEQGPILEREEKQIGIVTGAQAQVWYDAVCIGQDSHAGTTPPSARKDALVAAARIIDLVDQLMRAQGEDGRGTVGQLQVLPNSRNVIPGEVRFSVEFRHPDDATVATLAQQFEARASALAQGCGVRLDLTELFRIPAQPFDPACVDLVRQAAARLGLSSREIVSGAGHDAVYVARHVPTAMIFTPCKDGLSHNEAESIDPVEAEAGCQVLFEAVVARANRAL</sequence>
<dbReference type="InterPro" id="IPR010158">
    <property type="entry name" value="Amidase_Cbmase"/>
</dbReference>
<evidence type="ECO:0000313" key="5">
    <source>
        <dbReference type="EMBL" id="MCW3473109.1"/>
    </source>
</evidence>
<comment type="caution">
    <text evidence="5">The sequence shown here is derived from an EMBL/GenBank/DDBJ whole genome shotgun (WGS) entry which is preliminary data.</text>
</comment>
<dbReference type="Proteomes" id="UP001165679">
    <property type="component" value="Unassembled WGS sequence"/>
</dbReference>
<feature type="binding site" evidence="3">
    <location>
        <position position="385"/>
    </location>
    <ligand>
        <name>Zn(2+)</name>
        <dbReference type="ChEBI" id="CHEBI:29105"/>
        <label>2</label>
    </ligand>
</feature>
<dbReference type="SUPFAM" id="SSF53187">
    <property type="entry name" value="Zn-dependent exopeptidases"/>
    <property type="match status" value="1"/>
</dbReference>
<dbReference type="NCBIfam" id="NF009527">
    <property type="entry name" value="PRK12891.1"/>
    <property type="match status" value="1"/>
</dbReference>
<feature type="domain" description="Peptidase M20 dimerisation" evidence="4">
    <location>
        <begin position="217"/>
        <end position="312"/>
    </location>
</feature>
<dbReference type="NCBIfam" id="NF006771">
    <property type="entry name" value="PRK09290.1-5"/>
    <property type="match status" value="1"/>
</dbReference>
<dbReference type="SUPFAM" id="SSF55031">
    <property type="entry name" value="Bacterial exopeptidase dimerisation domain"/>
    <property type="match status" value="1"/>
</dbReference>